<organism evidence="1 2">
    <name type="scientific">Candidatus Nitrosocosmicus franklandianus</name>
    <dbReference type="NCBI Taxonomy" id="1798806"/>
    <lineage>
        <taxon>Archaea</taxon>
        <taxon>Nitrososphaerota</taxon>
        <taxon>Nitrososphaeria</taxon>
        <taxon>Nitrososphaerales</taxon>
        <taxon>Nitrososphaeraceae</taxon>
        <taxon>Candidatus Nitrosocosmicus</taxon>
    </lineage>
</organism>
<evidence type="ECO:0000313" key="2">
    <source>
        <dbReference type="Proteomes" id="UP000294299"/>
    </source>
</evidence>
<gene>
    <name evidence="1" type="ORF">NFRAN_2870</name>
</gene>
<protein>
    <submittedName>
        <fullName evidence="1">Uncharacterized protein</fullName>
    </submittedName>
</protein>
<evidence type="ECO:0000313" key="1">
    <source>
        <dbReference type="EMBL" id="VFJ15193.1"/>
    </source>
</evidence>
<sequence length="55" mass="6317">MIRIREETPKNGGSPKVYLNVENKFEVIEDSYPVVIRPKSLTHSVYLASVLEKKN</sequence>
<dbReference type="Proteomes" id="UP000294299">
    <property type="component" value="Chromosome NFRAN"/>
</dbReference>
<name>A0A484IBP1_9ARCH</name>
<keyword evidence="2" id="KW-1185">Reference proteome</keyword>
<accession>A0A484IBP1</accession>
<reference evidence="1 2" key="1">
    <citation type="submission" date="2019-02" db="EMBL/GenBank/DDBJ databases">
        <authorList>
            <person name="Lehtovirta-Morley E L."/>
        </authorList>
    </citation>
    <scope>NUCLEOTIDE SEQUENCE [LARGE SCALE GENOMIC DNA]</scope>
    <source>
        <strain evidence="1">NFRAN1</strain>
    </source>
</reference>
<dbReference type="EMBL" id="LR216287">
    <property type="protein sequence ID" value="VFJ15193.1"/>
    <property type="molecule type" value="Genomic_DNA"/>
</dbReference>
<dbReference type="KEGG" id="nfn:NFRAN_2870"/>
<dbReference type="AlphaFoldDB" id="A0A484IBP1"/>
<proteinExistence type="predicted"/>